<keyword evidence="4" id="KW-0460">Magnesium</keyword>
<dbReference type="InterPro" id="IPR003337">
    <property type="entry name" value="Trehalose_PPase"/>
</dbReference>
<dbReference type="PANTHER" id="PTHR43768:SF3">
    <property type="entry name" value="TREHALOSE 6-PHOSPHATE PHOSPHATASE"/>
    <property type="match status" value="1"/>
</dbReference>
<sequence length="253" mass="28343">MNKTLPPLPFDNVALFFDFDGTLVELQATPEAVIVGDELRTLVTSLGRELNQALALISGRSLDSLDHLLAMPTVNVSGSHGMQFRCGSSGDTFLHPNTVTLPDALIKDCQQFCHKHDLLLEDKPLTVAIHYRSKPEMENQVEAYLQQLAARFSSLDLSIQAGKRIRELKPSGINKASALDYFMSQPQFKDRTPWYFGDDVTDEDAFTWVNERHGVSVKIGEGESNAQYHLASPQEVMAFLQDRLAVRDNHDRK</sequence>
<evidence type="ECO:0000313" key="6">
    <source>
        <dbReference type="Proteomes" id="UP001595384"/>
    </source>
</evidence>
<dbReference type="Proteomes" id="UP001595384">
    <property type="component" value="Unassembled WGS sequence"/>
</dbReference>
<dbReference type="Pfam" id="PF02358">
    <property type="entry name" value="Trehalose_PPase"/>
    <property type="match status" value="1"/>
</dbReference>
<dbReference type="PANTHER" id="PTHR43768">
    <property type="entry name" value="TREHALOSE 6-PHOSPHATE PHOSPHATASE"/>
    <property type="match status" value="1"/>
</dbReference>
<dbReference type="CDD" id="cd01627">
    <property type="entry name" value="HAD_TPP"/>
    <property type="match status" value="1"/>
</dbReference>
<dbReference type="InterPro" id="IPR044651">
    <property type="entry name" value="OTSB-like"/>
</dbReference>
<dbReference type="NCBIfam" id="TIGR01484">
    <property type="entry name" value="HAD-SF-IIB"/>
    <property type="match status" value="1"/>
</dbReference>
<keyword evidence="3 4" id="KW-0378">Hydrolase</keyword>
<dbReference type="InterPro" id="IPR006379">
    <property type="entry name" value="HAD-SF_hydro_IIB"/>
</dbReference>
<dbReference type="NCBIfam" id="TIGR00685">
    <property type="entry name" value="T6PP"/>
    <property type="match status" value="1"/>
</dbReference>
<comment type="similarity">
    <text evidence="2 4">Belongs to the trehalose phosphatase family.</text>
</comment>
<evidence type="ECO:0000256" key="4">
    <source>
        <dbReference type="RuleBase" id="RU361117"/>
    </source>
</evidence>
<dbReference type="Gene3D" id="3.30.70.1020">
    <property type="entry name" value="Trehalose-6-phosphate phosphatase related protein, domain 2"/>
    <property type="match status" value="1"/>
</dbReference>
<dbReference type="Gene3D" id="3.40.50.1000">
    <property type="entry name" value="HAD superfamily/HAD-like"/>
    <property type="match status" value="1"/>
</dbReference>
<evidence type="ECO:0000313" key="5">
    <source>
        <dbReference type="EMBL" id="MFC3023942.1"/>
    </source>
</evidence>
<keyword evidence="4" id="KW-0479">Metal-binding</keyword>
<keyword evidence="6" id="KW-1185">Reference proteome</keyword>
<protein>
    <recommendedName>
        <fullName evidence="4">Trehalose 6-phosphate phosphatase</fullName>
        <ecNumber evidence="4">3.1.3.12</ecNumber>
    </recommendedName>
</protein>
<comment type="function">
    <text evidence="4">Removes the phosphate from trehalose 6-phosphate to produce free trehalose.</text>
</comment>
<gene>
    <name evidence="5" type="primary">otsB</name>
    <name evidence="5" type="ORF">ACFODT_08900</name>
</gene>
<dbReference type="SUPFAM" id="SSF56784">
    <property type="entry name" value="HAD-like"/>
    <property type="match status" value="1"/>
</dbReference>
<evidence type="ECO:0000256" key="3">
    <source>
        <dbReference type="ARBA" id="ARBA00022801"/>
    </source>
</evidence>
<reference evidence="6" key="1">
    <citation type="journal article" date="2019" name="Int. J. Syst. Evol. Microbiol.">
        <title>The Global Catalogue of Microorganisms (GCM) 10K type strain sequencing project: providing services to taxonomists for standard genome sequencing and annotation.</title>
        <authorList>
            <consortium name="The Broad Institute Genomics Platform"/>
            <consortium name="The Broad Institute Genome Sequencing Center for Infectious Disease"/>
            <person name="Wu L."/>
            <person name="Ma J."/>
        </authorList>
    </citation>
    <scope>NUCLEOTIDE SEQUENCE [LARGE SCALE GENOMIC DNA]</scope>
    <source>
        <strain evidence="6">KCTC 62784</strain>
    </source>
</reference>
<proteinExistence type="inferred from homology"/>
<accession>A0ABV7C7E0</accession>
<comment type="cofactor">
    <cofactor evidence="4">
        <name>Mg(2+)</name>
        <dbReference type="ChEBI" id="CHEBI:18420"/>
    </cofactor>
</comment>
<comment type="pathway">
    <text evidence="1 4">Glycan biosynthesis; trehalose biosynthesis.</text>
</comment>
<name>A0ABV7C7E0_9VIBR</name>
<dbReference type="InterPro" id="IPR023214">
    <property type="entry name" value="HAD_sf"/>
</dbReference>
<evidence type="ECO:0000256" key="2">
    <source>
        <dbReference type="ARBA" id="ARBA00008770"/>
    </source>
</evidence>
<dbReference type="EMBL" id="JBHRSE010000060">
    <property type="protein sequence ID" value="MFC3023942.1"/>
    <property type="molecule type" value="Genomic_DNA"/>
</dbReference>
<dbReference type="EC" id="3.1.3.12" evidence="4"/>
<comment type="caution">
    <text evidence="5">The sequence shown here is derived from an EMBL/GenBank/DDBJ whole genome shotgun (WGS) entry which is preliminary data.</text>
</comment>
<dbReference type="RefSeq" id="WP_164711849.1">
    <property type="nucleotide sequence ID" value="NZ_AP024911.1"/>
</dbReference>
<comment type="catalytic activity">
    <reaction evidence="4">
        <text>alpha,alpha-trehalose 6-phosphate + H2O = alpha,alpha-trehalose + phosphate</text>
        <dbReference type="Rhea" id="RHEA:23420"/>
        <dbReference type="ChEBI" id="CHEBI:15377"/>
        <dbReference type="ChEBI" id="CHEBI:16551"/>
        <dbReference type="ChEBI" id="CHEBI:43474"/>
        <dbReference type="ChEBI" id="CHEBI:58429"/>
        <dbReference type="EC" id="3.1.3.12"/>
    </reaction>
</comment>
<dbReference type="InterPro" id="IPR036412">
    <property type="entry name" value="HAD-like_sf"/>
</dbReference>
<dbReference type="GO" id="GO:0004805">
    <property type="term" value="F:trehalose-phosphatase activity"/>
    <property type="evidence" value="ECO:0007669"/>
    <property type="project" value="UniProtKB-EC"/>
</dbReference>
<organism evidence="5 6">
    <name type="scientific">Vibrio zhugei</name>
    <dbReference type="NCBI Taxonomy" id="2479546"/>
    <lineage>
        <taxon>Bacteria</taxon>
        <taxon>Pseudomonadati</taxon>
        <taxon>Pseudomonadota</taxon>
        <taxon>Gammaproteobacteria</taxon>
        <taxon>Vibrionales</taxon>
        <taxon>Vibrionaceae</taxon>
        <taxon>Vibrio</taxon>
    </lineage>
</organism>
<evidence type="ECO:0000256" key="1">
    <source>
        <dbReference type="ARBA" id="ARBA00005199"/>
    </source>
</evidence>